<evidence type="ECO:0000256" key="1">
    <source>
        <dbReference type="SAM" id="SignalP"/>
    </source>
</evidence>
<name>A0A0C2HKV6_9STAP</name>
<evidence type="ECO:0000313" key="3">
    <source>
        <dbReference type="EMBL" id="MDB0581098.1"/>
    </source>
</evidence>
<dbReference type="RefSeq" id="WP_040106440.1">
    <property type="nucleotide sequence ID" value="NZ_BMCA01000003.1"/>
</dbReference>
<gene>
    <name evidence="3" type="ORF">F7P68_0011210</name>
    <name evidence="2" type="ORF">SN16_09800</name>
</gene>
<feature type="chain" id="PRO_5041037422" evidence="1">
    <location>
        <begin position="18"/>
        <end position="97"/>
    </location>
</feature>
<dbReference type="SUPFAM" id="SSF54897">
    <property type="entry name" value="Protease propeptides/inhibitors"/>
    <property type="match status" value="1"/>
</dbReference>
<dbReference type="Gene3D" id="3.30.70.80">
    <property type="entry name" value="Peptidase S8 propeptide/proteinase inhibitor I9"/>
    <property type="match status" value="1"/>
</dbReference>
<dbReference type="GeneID" id="77845850"/>
<dbReference type="InterPro" id="IPR037045">
    <property type="entry name" value="S8pro/Inhibitor_I9_sf"/>
</dbReference>
<dbReference type="Proteomes" id="UP000527860">
    <property type="component" value="Unassembled WGS sequence"/>
</dbReference>
<evidence type="ECO:0000313" key="2">
    <source>
        <dbReference type="EMBL" id="KIH70236.1"/>
    </source>
</evidence>
<dbReference type="PROSITE" id="PS51257">
    <property type="entry name" value="PROKAR_LIPOPROTEIN"/>
    <property type="match status" value="1"/>
</dbReference>
<keyword evidence="3" id="KW-0646">Protease inhibitor</keyword>
<comment type="caution">
    <text evidence="2">The sequence shown here is derived from an EMBL/GenBank/DDBJ whole genome shotgun (WGS) entry which is preliminary data.</text>
</comment>
<protein>
    <submittedName>
        <fullName evidence="3">Protease inhibitor I9 family protein</fullName>
    </submittedName>
</protein>
<dbReference type="STRING" id="45670.SN16_09800"/>
<dbReference type="OrthoDB" id="2390293at2"/>
<evidence type="ECO:0000313" key="5">
    <source>
        <dbReference type="Proteomes" id="UP000527860"/>
    </source>
</evidence>
<reference evidence="2 4" key="1">
    <citation type="submission" date="2015-01" db="EMBL/GenBank/DDBJ databases">
        <title>Genome sequences of high lactate-tolerant strain Salinicoccus roseus W12 with industrial interest.</title>
        <authorList>
            <person name="Wang H."/>
            <person name="Yu B."/>
        </authorList>
    </citation>
    <scope>NUCLEOTIDE SEQUENCE [LARGE SCALE GENOMIC DNA]</scope>
    <source>
        <strain evidence="2 4">W12</strain>
    </source>
</reference>
<reference evidence="3" key="3">
    <citation type="submission" date="2022-12" db="EMBL/GenBank/DDBJ databases">
        <title>Genome analysis and biological profiling of marine Salinicoccus roseus MOSEL-ME25.</title>
        <authorList>
            <person name="Mirza F.T."/>
            <person name="Xie Y."/>
            <person name="Shinwari Z.K."/>
        </authorList>
    </citation>
    <scope>NUCLEOTIDE SEQUENCE</scope>
    <source>
        <strain evidence="3">MOSEL-ME25</strain>
    </source>
</reference>
<proteinExistence type="predicted"/>
<keyword evidence="1" id="KW-0732">Signal</keyword>
<organism evidence="2 4">
    <name type="scientific">Salinicoccus roseus</name>
    <dbReference type="NCBI Taxonomy" id="45670"/>
    <lineage>
        <taxon>Bacteria</taxon>
        <taxon>Bacillati</taxon>
        <taxon>Bacillota</taxon>
        <taxon>Bacilli</taxon>
        <taxon>Bacillales</taxon>
        <taxon>Staphylococcaceae</taxon>
        <taxon>Salinicoccus</taxon>
    </lineage>
</organism>
<dbReference type="GO" id="GO:0030414">
    <property type="term" value="F:peptidase inhibitor activity"/>
    <property type="evidence" value="ECO:0007669"/>
    <property type="project" value="UniProtKB-KW"/>
</dbReference>
<dbReference type="EMBL" id="JABEVU030000001">
    <property type="protein sequence ID" value="MDB0581098.1"/>
    <property type="molecule type" value="Genomic_DNA"/>
</dbReference>
<accession>A0A0C2HKV6</accession>
<dbReference type="AlphaFoldDB" id="A0A0C2HKV6"/>
<feature type="signal peptide" evidence="1">
    <location>
        <begin position="1"/>
        <end position="17"/>
    </location>
</feature>
<dbReference type="Proteomes" id="UP000031546">
    <property type="component" value="Unassembled WGS sequence"/>
</dbReference>
<evidence type="ECO:0000313" key="4">
    <source>
        <dbReference type="Proteomes" id="UP000031546"/>
    </source>
</evidence>
<keyword evidence="5" id="KW-1185">Reference proteome</keyword>
<sequence>MKKRVCLVFFLSILMMAGCGGMEEKSDYLVGVRGELTEEDLDSAGLEPDDVKQRFSMMKVYVISMSEEEAEKMERLDKVNYVELDQEVNVPDPPGEK</sequence>
<reference evidence="3" key="2">
    <citation type="submission" date="2020-04" db="EMBL/GenBank/DDBJ databases">
        <authorList>
            <person name="Tanveer F."/>
            <person name="Xie Y."/>
            <person name="Shinwari Z.K."/>
        </authorList>
    </citation>
    <scope>NUCLEOTIDE SEQUENCE</scope>
    <source>
        <strain evidence="3">MOSEL-ME25</strain>
    </source>
</reference>
<dbReference type="EMBL" id="JXII01000008">
    <property type="protein sequence ID" value="KIH70236.1"/>
    <property type="molecule type" value="Genomic_DNA"/>
</dbReference>